<dbReference type="Pfam" id="PF13193">
    <property type="entry name" value="AMP-binding_C"/>
    <property type="match status" value="1"/>
</dbReference>
<feature type="region of interest" description="Disordered" evidence="3">
    <location>
        <begin position="1"/>
        <end position="73"/>
    </location>
</feature>
<dbReference type="PANTHER" id="PTHR43201:SF5">
    <property type="entry name" value="MEDIUM-CHAIN ACYL-COA LIGASE ACSF2, MITOCHONDRIAL"/>
    <property type="match status" value="1"/>
</dbReference>
<evidence type="ECO:0000313" key="5">
    <source>
        <dbReference type="EMBL" id="GAA4843224.1"/>
    </source>
</evidence>
<name>A0ABP9DF07_9ACTN</name>
<gene>
    <name evidence="5" type="ORF">GCM10023235_19120</name>
</gene>
<dbReference type="EMBL" id="BAABIS010000001">
    <property type="protein sequence ID" value="GAA4843224.1"/>
    <property type="molecule type" value="Genomic_DNA"/>
</dbReference>
<proteinExistence type="inferred from homology"/>
<dbReference type="Proteomes" id="UP001501752">
    <property type="component" value="Unassembled WGS sequence"/>
</dbReference>
<sequence>MEAVAVAEQQLSEEHGGDEPAPPAGTIGARPDRTAPALPDREPLVDVETGRRRPWSAPAADVDRPARGLRAPGVRPGDRVAVRAANCPVEVMKPVRTELRVPEAAIAYGMTGTAPVSTVTRRDDDLAVMRSDGCPAVVGRIKDVIIRRGANVHPREVEEFLPTHPATADGPVVGVPDERPGEEVRAFAVLRDPAAAPAAAPGVAESAAFCRGRPAHCETPRHLRVVPGFPPTAGGKVRGAELRDPAARALAR</sequence>
<evidence type="ECO:0000259" key="4">
    <source>
        <dbReference type="Pfam" id="PF13193"/>
    </source>
</evidence>
<evidence type="ECO:0000256" key="2">
    <source>
        <dbReference type="ARBA" id="ARBA00022598"/>
    </source>
</evidence>
<dbReference type="SUPFAM" id="SSF56801">
    <property type="entry name" value="Acetyl-CoA synthetase-like"/>
    <property type="match status" value="2"/>
</dbReference>
<keyword evidence="2" id="KW-0436">Ligase</keyword>
<evidence type="ECO:0000313" key="6">
    <source>
        <dbReference type="Proteomes" id="UP001501752"/>
    </source>
</evidence>
<feature type="compositionally biased region" description="Basic and acidic residues" evidence="3">
    <location>
        <begin position="39"/>
        <end position="51"/>
    </location>
</feature>
<dbReference type="Gene3D" id="3.30.300.30">
    <property type="match status" value="1"/>
</dbReference>
<dbReference type="Gene3D" id="3.40.50.980">
    <property type="match status" value="1"/>
</dbReference>
<protein>
    <recommendedName>
        <fullName evidence="4">AMP-binding enzyme C-terminal domain-containing protein</fullName>
    </recommendedName>
</protein>
<keyword evidence="6" id="KW-1185">Reference proteome</keyword>
<feature type="domain" description="AMP-binding enzyme C-terminal" evidence="4">
    <location>
        <begin position="156"/>
        <end position="236"/>
    </location>
</feature>
<accession>A0ABP9DF07</accession>
<comment type="similarity">
    <text evidence="1">Belongs to the ATP-dependent AMP-binding enzyme family.</text>
</comment>
<dbReference type="PANTHER" id="PTHR43201">
    <property type="entry name" value="ACYL-COA SYNTHETASE"/>
    <property type="match status" value="1"/>
</dbReference>
<dbReference type="InterPro" id="IPR025110">
    <property type="entry name" value="AMP-bd_C"/>
</dbReference>
<evidence type="ECO:0000256" key="3">
    <source>
        <dbReference type="SAM" id="MobiDB-lite"/>
    </source>
</evidence>
<evidence type="ECO:0000256" key="1">
    <source>
        <dbReference type="ARBA" id="ARBA00006432"/>
    </source>
</evidence>
<reference evidence="6" key="1">
    <citation type="journal article" date="2019" name="Int. J. Syst. Evol. Microbiol.">
        <title>The Global Catalogue of Microorganisms (GCM) 10K type strain sequencing project: providing services to taxonomists for standard genome sequencing and annotation.</title>
        <authorList>
            <consortium name="The Broad Institute Genomics Platform"/>
            <consortium name="The Broad Institute Genome Sequencing Center for Infectious Disease"/>
            <person name="Wu L."/>
            <person name="Ma J."/>
        </authorList>
    </citation>
    <scope>NUCLEOTIDE SEQUENCE [LARGE SCALE GENOMIC DNA]</scope>
    <source>
        <strain evidence="6">JCM 13006</strain>
    </source>
</reference>
<dbReference type="InterPro" id="IPR045851">
    <property type="entry name" value="AMP-bd_C_sf"/>
</dbReference>
<organism evidence="5 6">
    <name type="scientific">Kitasatospora terrestris</name>
    <dbReference type="NCBI Taxonomy" id="258051"/>
    <lineage>
        <taxon>Bacteria</taxon>
        <taxon>Bacillati</taxon>
        <taxon>Actinomycetota</taxon>
        <taxon>Actinomycetes</taxon>
        <taxon>Kitasatosporales</taxon>
        <taxon>Streptomycetaceae</taxon>
        <taxon>Kitasatospora</taxon>
    </lineage>
</organism>
<comment type="caution">
    <text evidence="5">The sequence shown here is derived from an EMBL/GenBank/DDBJ whole genome shotgun (WGS) entry which is preliminary data.</text>
</comment>